<dbReference type="GO" id="GO:0016787">
    <property type="term" value="F:hydrolase activity"/>
    <property type="evidence" value="ECO:0007669"/>
    <property type="project" value="UniProtKB-KW"/>
</dbReference>
<dbReference type="AlphaFoldDB" id="A0A285MWB5"/>
<keyword evidence="1" id="KW-0547">Nucleotide-binding</keyword>
<dbReference type="RefSeq" id="WP_097045544.1">
    <property type="nucleotide sequence ID" value="NZ_OBEH01000002.1"/>
</dbReference>
<sequence>MLKILKSGFFVTIQDLGRFGYRDIGVPVSGAMDDVSVKNANKLLENEPNAAVMEITMTGPTLQFDSSTYICLSGAYLSPTLNNKPIENYQVIKVEKGDILSYGRLENGFRSYLAIKGGFKTPKVLGSHSQYFPITQEKCLKNGDEIEYDETNSFDSLLSEIKMENHFEQDYIEVFKGPEYSLLSDRQLAQLFSKIFTVSKANNRMAYQLSELIAGHKHSMLTSGTIPGTLQLTPAGRLIVLMKDGQTTGGYPRILQLSKASICMLAQKKFGDSLTFKLL</sequence>
<dbReference type="GO" id="GO:0005524">
    <property type="term" value="F:ATP binding"/>
    <property type="evidence" value="ECO:0007669"/>
    <property type="project" value="UniProtKB-KW"/>
</dbReference>
<dbReference type="InterPro" id="IPR003778">
    <property type="entry name" value="CT_A_B"/>
</dbReference>
<dbReference type="Pfam" id="PF02626">
    <property type="entry name" value="CT_A_B"/>
    <property type="match status" value="1"/>
</dbReference>
<dbReference type="InterPro" id="IPR052708">
    <property type="entry name" value="PxpC"/>
</dbReference>
<evidence type="ECO:0000259" key="4">
    <source>
        <dbReference type="SMART" id="SM00797"/>
    </source>
</evidence>
<keyword evidence="6" id="KW-1185">Reference proteome</keyword>
<keyword evidence="2" id="KW-0378">Hydrolase</keyword>
<organism evidence="5 6">
    <name type="scientific">Flagellimonas pacifica</name>
    <dbReference type="NCBI Taxonomy" id="1247520"/>
    <lineage>
        <taxon>Bacteria</taxon>
        <taxon>Pseudomonadati</taxon>
        <taxon>Bacteroidota</taxon>
        <taxon>Flavobacteriia</taxon>
        <taxon>Flavobacteriales</taxon>
        <taxon>Flavobacteriaceae</taxon>
        <taxon>Flagellimonas</taxon>
    </lineage>
</organism>
<proteinExistence type="predicted"/>
<protein>
    <submittedName>
        <fullName evidence="5">Biotin-dependent carboxylase uncharacterized domain-containing protein</fullName>
    </submittedName>
</protein>
<accession>A0A285MWB5</accession>
<evidence type="ECO:0000256" key="1">
    <source>
        <dbReference type="ARBA" id="ARBA00022741"/>
    </source>
</evidence>
<dbReference type="SMART" id="SM00797">
    <property type="entry name" value="AHS2"/>
    <property type="match status" value="1"/>
</dbReference>
<evidence type="ECO:0000313" key="6">
    <source>
        <dbReference type="Proteomes" id="UP000219048"/>
    </source>
</evidence>
<feature type="domain" description="Carboxyltransferase" evidence="4">
    <location>
        <begin position="23"/>
        <end position="279"/>
    </location>
</feature>
<evidence type="ECO:0000313" key="5">
    <source>
        <dbReference type="EMBL" id="SNZ00106.1"/>
    </source>
</evidence>
<evidence type="ECO:0000256" key="2">
    <source>
        <dbReference type="ARBA" id="ARBA00022801"/>
    </source>
</evidence>
<dbReference type="InterPro" id="IPR029000">
    <property type="entry name" value="Cyclophilin-like_dom_sf"/>
</dbReference>
<name>A0A285MWB5_9FLAO</name>
<dbReference type="Gene3D" id="2.40.100.10">
    <property type="entry name" value="Cyclophilin-like"/>
    <property type="match status" value="1"/>
</dbReference>
<evidence type="ECO:0000256" key="3">
    <source>
        <dbReference type="ARBA" id="ARBA00022840"/>
    </source>
</evidence>
<gene>
    <name evidence="5" type="ORF">SAMN06265377_1923</name>
</gene>
<dbReference type="PANTHER" id="PTHR43309:SF5">
    <property type="entry name" value="5-OXOPROLINASE SUBUNIT C"/>
    <property type="match status" value="1"/>
</dbReference>
<dbReference type="EMBL" id="OBEH01000002">
    <property type="protein sequence ID" value="SNZ00106.1"/>
    <property type="molecule type" value="Genomic_DNA"/>
</dbReference>
<dbReference type="Proteomes" id="UP000219048">
    <property type="component" value="Unassembled WGS sequence"/>
</dbReference>
<reference evidence="6" key="1">
    <citation type="submission" date="2017-09" db="EMBL/GenBank/DDBJ databases">
        <authorList>
            <person name="Varghese N."/>
            <person name="Submissions S."/>
        </authorList>
    </citation>
    <scope>NUCLEOTIDE SEQUENCE [LARGE SCALE GENOMIC DNA]</scope>
    <source>
        <strain evidence="6">DSM 25885</strain>
    </source>
</reference>
<dbReference type="PANTHER" id="PTHR43309">
    <property type="entry name" value="5-OXOPROLINASE SUBUNIT C"/>
    <property type="match status" value="1"/>
</dbReference>
<keyword evidence="3" id="KW-0067">ATP-binding</keyword>
<dbReference type="OrthoDB" id="9782422at2"/>